<dbReference type="GeneTree" id="ENSGT00950000183027"/>
<dbReference type="AlphaFoldDB" id="A0A3Q3DGS3"/>
<dbReference type="GO" id="GO:0051373">
    <property type="term" value="F:FATZ binding"/>
    <property type="evidence" value="ECO:0007669"/>
    <property type="project" value="TreeGrafter"/>
</dbReference>
<proteinExistence type="inferred from homology"/>
<evidence type="ECO:0008006" key="5">
    <source>
        <dbReference type="Google" id="ProtNLM"/>
    </source>
</evidence>
<keyword evidence="2" id="KW-0597">Phosphoprotein</keyword>
<dbReference type="PANTHER" id="PTHR15941">
    <property type="entry name" value="MYOZENIN"/>
    <property type="match status" value="1"/>
</dbReference>
<evidence type="ECO:0000256" key="2">
    <source>
        <dbReference type="ARBA" id="ARBA00022553"/>
    </source>
</evidence>
<name>A0A3Q3DGS3_HIPCM</name>
<evidence type="ECO:0000313" key="3">
    <source>
        <dbReference type="Ensembl" id="ENSHCOP00000011770.1"/>
    </source>
</evidence>
<dbReference type="GO" id="GO:0015629">
    <property type="term" value="C:actin cytoskeleton"/>
    <property type="evidence" value="ECO:0007669"/>
    <property type="project" value="TreeGrafter"/>
</dbReference>
<dbReference type="PANTHER" id="PTHR15941:SF9">
    <property type="entry name" value="MYOZENIN-2"/>
    <property type="match status" value="1"/>
</dbReference>
<organism evidence="3 4">
    <name type="scientific">Hippocampus comes</name>
    <name type="common">Tiger tail seahorse</name>
    <dbReference type="NCBI Taxonomy" id="109280"/>
    <lineage>
        <taxon>Eukaryota</taxon>
        <taxon>Metazoa</taxon>
        <taxon>Chordata</taxon>
        <taxon>Craniata</taxon>
        <taxon>Vertebrata</taxon>
        <taxon>Euteleostomi</taxon>
        <taxon>Actinopterygii</taxon>
        <taxon>Neopterygii</taxon>
        <taxon>Teleostei</taxon>
        <taxon>Neoteleostei</taxon>
        <taxon>Acanthomorphata</taxon>
        <taxon>Syngnathiaria</taxon>
        <taxon>Syngnathiformes</taxon>
        <taxon>Syngnathoidei</taxon>
        <taxon>Syngnathidae</taxon>
        <taxon>Hippocampus</taxon>
    </lineage>
</organism>
<dbReference type="OMA" id="CISLCTP"/>
<comment type="similarity">
    <text evidence="1">Belongs to the myozenin family.</text>
</comment>
<dbReference type="InterPro" id="IPR008438">
    <property type="entry name" value="MYOZ"/>
</dbReference>
<evidence type="ECO:0000256" key="1">
    <source>
        <dbReference type="ARBA" id="ARBA00009126"/>
    </source>
</evidence>
<dbReference type="Pfam" id="PF05556">
    <property type="entry name" value="Calsarcin"/>
    <property type="match status" value="1"/>
</dbReference>
<dbReference type="Ensembl" id="ENSHCOT00000018596.1">
    <property type="protein sequence ID" value="ENSHCOP00000011770.1"/>
    <property type="gene ID" value="ENSHCOG00000014656.1"/>
</dbReference>
<dbReference type="GO" id="GO:0030018">
    <property type="term" value="C:Z disc"/>
    <property type="evidence" value="ECO:0007669"/>
    <property type="project" value="InterPro"/>
</dbReference>
<protein>
    <recommendedName>
        <fullName evidence="5">Myozenin 2b</fullName>
    </recommendedName>
</protein>
<reference evidence="3" key="1">
    <citation type="submission" date="2025-08" db="UniProtKB">
        <authorList>
            <consortium name="Ensembl"/>
        </authorList>
    </citation>
    <scope>IDENTIFICATION</scope>
</reference>
<dbReference type="GO" id="GO:0003779">
    <property type="term" value="F:actin binding"/>
    <property type="evidence" value="ECO:0007669"/>
    <property type="project" value="TreeGrafter"/>
</dbReference>
<keyword evidence="4" id="KW-1185">Reference proteome</keyword>
<sequence>MSLFSTMTTGERKAQAAAVCREIQALEDVEVDLGKKVSVPQDIMVEELALASNRGSQLFKRRQKRSEKYTFENVQDDINSHLNVGMDCISLCTPKLTFYLCIMS</sequence>
<dbReference type="STRING" id="109280.ENSHCOP00000011770"/>
<accession>A0A3Q3DGS3</accession>
<evidence type="ECO:0000313" key="4">
    <source>
        <dbReference type="Proteomes" id="UP000264820"/>
    </source>
</evidence>
<dbReference type="GO" id="GO:0031433">
    <property type="term" value="F:telethonin binding"/>
    <property type="evidence" value="ECO:0007669"/>
    <property type="project" value="TreeGrafter"/>
</dbReference>
<dbReference type="Proteomes" id="UP000264820">
    <property type="component" value="Unplaced"/>
</dbReference>
<reference evidence="3" key="2">
    <citation type="submission" date="2025-09" db="UniProtKB">
        <authorList>
            <consortium name="Ensembl"/>
        </authorList>
    </citation>
    <scope>IDENTIFICATION</scope>
</reference>